<accession>A0A174NH61</accession>
<reference evidence="1 2" key="1">
    <citation type="submission" date="2015-09" db="EMBL/GenBank/DDBJ databases">
        <authorList>
            <consortium name="Pathogen Informatics"/>
        </authorList>
    </citation>
    <scope>NUCLEOTIDE SEQUENCE [LARGE SCALE GENOMIC DNA]</scope>
    <source>
        <strain evidence="1 2">2789STDY5608854</strain>
    </source>
</reference>
<name>A0A174NH61_FLAPL</name>
<dbReference type="Proteomes" id="UP000095746">
    <property type="component" value="Unassembled WGS sequence"/>
</dbReference>
<gene>
    <name evidence="1" type="ORF">ERS852411_03192</name>
</gene>
<organism evidence="1 2">
    <name type="scientific">Flavonifractor plautii</name>
    <name type="common">Fusobacterium plautii</name>
    <dbReference type="NCBI Taxonomy" id="292800"/>
    <lineage>
        <taxon>Bacteria</taxon>
        <taxon>Bacillati</taxon>
        <taxon>Bacillota</taxon>
        <taxon>Clostridia</taxon>
        <taxon>Eubacteriales</taxon>
        <taxon>Oscillospiraceae</taxon>
        <taxon>Flavonifractor</taxon>
    </lineage>
</organism>
<dbReference type="AlphaFoldDB" id="A0A174NH61"/>
<evidence type="ECO:0000313" key="2">
    <source>
        <dbReference type="Proteomes" id="UP000095746"/>
    </source>
</evidence>
<evidence type="ECO:0000313" key="1">
    <source>
        <dbReference type="EMBL" id="CUP47903.1"/>
    </source>
</evidence>
<protein>
    <submittedName>
        <fullName evidence="1">Uncharacterized protein</fullName>
    </submittedName>
</protein>
<sequence length="164" mass="17587">MVERAPKGDDIGSKLDRILEMLEAKARGGRGERPLHDEEDLDDLIEKLAGEETVAKEKAVTIPAEEMADQLMEPGTRDAAVALLKKVRPAVAAIQNRAERARVVDALLSTIQGPDVMSGIVQAARDSAQKAADTARRTSYETACAEAQAAYAARNPHKAGKEGE</sequence>
<proteinExistence type="predicted"/>
<dbReference type="EMBL" id="CYZT01000372">
    <property type="protein sequence ID" value="CUP47903.1"/>
    <property type="molecule type" value="Genomic_DNA"/>
</dbReference>